<dbReference type="Pfam" id="PF18431">
    <property type="entry name" value="RNAse_A_bac"/>
    <property type="match status" value="1"/>
</dbReference>
<evidence type="ECO:0000313" key="3">
    <source>
        <dbReference type="Proteomes" id="UP000177870"/>
    </source>
</evidence>
<dbReference type="EMBL" id="CP017599">
    <property type="protein sequence ID" value="AOX03615.1"/>
    <property type="molecule type" value="Genomic_DNA"/>
</dbReference>
<evidence type="ECO:0000313" key="2">
    <source>
        <dbReference type="EMBL" id="AOX03615.1"/>
    </source>
</evidence>
<dbReference type="Proteomes" id="UP000177870">
    <property type="component" value="Chromosome"/>
</dbReference>
<sequence>MLTHWKKSLAKSAGFLAVLTLVQGFYLSQSAFAQCVPSNFYSDWLQRQEYLGGHTIDRHVGKSDQQLVDRLINAPRISAASTYSDLETAATNIQAALRANRNRLNSWVLDAARGEKRAVKYRTREVVGRVASRPPSLSNISNSRKLLVVMKKTAKGDCLLLTSYPAR</sequence>
<dbReference type="KEGG" id="mpro:BJP34_33040"/>
<dbReference type="OrthoDB" id="1938617at2"/>
<dbReference type="AlphaFoldDB" id="A0A1D8U1A0"/>
<dbReference type="InterPro" id="IPR041436">
    <property type="entry name" value="RNAse_A_bac"/>
</dbReference>
<name>A0A1D8U1A0_9CYAN</name>
<feature type="domain" description="Bacterial CdiA-CT RNAse A" evidence="1">
    <location>
        <begin position="53"/>
        <end position="165"/>
    </location>
</feature>
<gene>
    <name evidence="2" type="ORF">BJP34_33040</name>
</gene>
<dbReference type="STRING" id="1458985.BJP34_33040"/>
<dbReference type="CDD" id="cd20684">
    <property type="entry name" value="CdiA-CT_Yk_RNaseA-like"/>
    <property type="match status" value="1"/>
</dbReference>
<dbReference type="RefSeq" id="WP_070395986.1">
    <property type="nucleotide sequence ID" value="NZ_CP017599.1"/>
</dbReference>
<organism evidence="2 3">
    <name type="scientific">Moorena producens PAL-8-15-08-1</name>
    <dbReference type="NCBI Taxonomy" id="1458985"/>
    <lineage>
        <taxon>Bacteria</taxon>
        <taxon>Bacillati</taxon>
        <taxon>Cyanobacteriota</taxon>
        <taxon>Cyanophyceae</taxon>
        <taxon>Coleofasciculales</taxon>
        <taxon>Coleofasciculaceae</taxon>
        <taxon>Moorena</taxon>
    </lineage>
</organism>
<reference evidence="3" key="1">
    <citation type="submission" date="2016-10" db="EMBL/GenBank/DDBJ databases">
        <title>Comparative genomics uncovers the prolific and rare metabolic potential of the cyanobacterial genus Moorea.</title>
        <authorList>
            <person name="Leao T."/>
            <person name="Castelao G."/>
            <person name="Korobeynikov A."/>
            <person name="Monroe E.A."/>
            <person name="Podell S."/>
            <person name="Glukhov E."/>
            <person name="Allen E."/>
            <person name="Gerwick W.H."/>
            <person name="Gerwick L."/>
        </authorList>
    </citation>
    <scope>NUCLEOTIDE SEQUENCE [LARGE SCALE GENOMIC DNA]</scope>
    <source>
        <strain evidence="3">PAL-8-15-08-1</strain>
    </source>
</reference>
<protein>
    <recommendedName>
        <fullName evidence="1">Bacterial CdiA-CT RNAse A domain-containing protein</fullName>
    </recommendedName>
</protein>
<accession>A0A1D8U1A0</accession>
<evidence type="ECO:0000259" key="1">
    <source>
        <dbReference type="Pfam" id="PF18431"/>
    </source>
</evidence>
<proteinExistence type="predicted"/>